<keyword evidence="10" id="KW-0067">ATP-binding</keyword>
<feature type="domain" description="HAMP" evidence="16">
    <location>
        <begin position="190"/>
        <end position="243"/>
    </location>
</feature>
<dbReference type="Gene3D" id="6.10.340.10">
    <property type="match status" value="1"/>
</dbReference>
<dbReference type="PANTHER" id="PTHR45528">
    <property type="entry name" value="SENSOR HISTIDINE KINASE CPXA"/>
    <property type="match status" value="1"/>
</dbReference>
<dbReference type="SUPFAM" id="SSF47384">
    <property type="entry name" value="Homodimeric domain of signal transducing histidine kinase"/>
    <property type="match status" value="1"/>
</dbReference>
<dbReference type="EMBL" id="LACI01002524">
    <property type="protein sequence ID" value="KJU81870.1"/>
    <property type="molecule type" value="Genomic_DNA"/>
</dbReference>
<evidence type="ECO:0000256" key="10">
    <source>
        <dbReference type="ARBA" id="ARBA00022840"/>
    </source>
</evidence>
<name>A0A0F3GIW3_9BACT</name>
<dbReference type="GO" id="GO:0000155">
    <property type="term" value="F:phosphorelay sensor kinase activity"/>
    <property type="evidence" value="ECO:0007669"/>
    <property type="project" value="InterPro"/>
</dbReference>
<dbReference type="InterPro" id="IPR003660">
    <property type="entry name" value="HAMP_dom"/>
</dbReference>
<evidence type="ECO:0000256" key="12">
    <source>
        <dbReference type="ARBA" id="ARBA00023012"/>
    </source>
</evidence>
<dbReference type="Gene3D" id="1.10.287.130">
    <property type="match status" value="1"/>
</dbReference>
<evidence type="ECO:0000259" key="16">
    <source>
        <dbReference type="PROSITE" id="PS50885"/>
    </source>
</evidence>
<keyword evidence="11 14" id="KW-1133">Transmembrane helix</keyword>
<dbReference type="Pfam" id="PF00512">
    <property type="entry name" value="HisKA"/>
    <property type="match status" value="1"/>
</dbReference>
<evidence type="ECO:0000256" key="7">
    <source>
        <dbReference type="ARBA" id="ARBA00022692"/>
    </source>
</evidence>
<dbReference type="FunFam" id="3.30.565.10:FF:000006">
    <property type="entry name" value="Sensor histidine kinase WalK"/>
    <property type="match status" value="1"/>
</dbReference>
<keyword evidence="7 14" id="KW-0812">Transmembrane</keyword>
<evidence type="ECO:0000256" key="11">
    <source>
        <dbReference type="ARBA" id="ARBA00022989"/>
    </source>
</evidence>
<dbReference type="CDD" id="cd00075">
    <property type="entry name" value="HATPase"/>
    <property type="match status" value="1"/>
</dbReference>
<dbReference type="Gene3D" id="3.30.565.10">
    <property type="entry name" value="Histidine kinase-like ATPase, C-terminal domain"/>
    <property type="match status" value="1"/>
</dbReference>
<feature type="transmembrane region" description="Helical" evidence="14">
    <location>
        <begin position="169"/>
        <end position="189"/>
    </location>
</feature>
<dbReference type="Pfam" id="PF02518">
    <property type="entry name" value="HATPase_c"/>
    <property type="match status" value="1"/>
</dbReference>
<evidence type="ECO:0000256" key="1">
    <source>
        <dbReference type="ARBA" id="ARBA00000085"/>
    </source>
</evidence>
<dbReference type="InterPro" id="IPR003594">
    <property type="entry name" value="HATPase_dom"/>
</dbReference>
<dbReference type="Pfam" id="PF08521">
    <property type="entry name" value="2CSK_N"/>
    <property type="match status" value="1"/>
</dbReference>
<evidence type="ECO:0000256" key="3">
    <source>
        <dbReference type="ARBA" id="ARBA00012438"/>
    </source>
</evidence>
<keyword evidence="6" id="KW-0808">Transferase</keyword>
<organism evidence="17 18">
    <name type="scientific">Candidatus Magnetobacterium bavaricum</name>
    <dbReference type="NCBI Taxonomy" id="29290"/>
    <lineage>
        <taxon>Bacteria</taxon>
        <taxon>Pseudomonadati</taxon>
        <taxon>Nitrospirota</taxon>
        <taxon>Thermodesulfovibrionia</taxon>
        <taxon>Thermodesulfovibrionales</taxon>
        <taxon>Candidatus Magnetobacteriaceae</taxon>
        <taxon>Candidatus Magnetobacterium</taxon>
    </lineage>
</organism>
<dbReference type="InterPro" id="IPR005467">
    <property type="entry name" value="His_kinase_dom"/>
</dbReference>
<dbReference type="InterPro" id="IPR036097">
    <property type="entry name" value="HisK_dim/P_sf"/>
</dbReference>
<reference evidence="17 18" key="1">
    <citation type="submission" date="2015-02" db="EMBL/GenBank/DDBJ databases">
        <title>Single-cell genomics of uncultivated deep-branching MTB reveals a conserved set of magnetosome genes.</title>
        <authorList>
            <person name="Kolinko S."/>
            <person name="Richter M."/>
            <person name="Glockner F.O."/>
            <person name="Brachmann A."/>
            <person name="Schuler D."/>
        </authorList>
    </citation>
    <scope>NUCLEOTIDE SEQUENCE [LARGE SCALE GENOMIC DNA]</scope>
    <source>
        <strain evidence="17">TM-1</strain>
    </source>
</reference>
<dbReference type="InterPro" id="IPR050398">
    <property type="entry name" value="HssS/ArlS-like"/>
</dbReference>
<dbReference type="InterPro" id="IPR013727">
    <property type="entry name" value="2CSK_N"/>
</dbReference>
<comment type="catalytic activity">
    <reaction evidence="1">
        <text>ATP + protein L-histidine = ADP + protein N-phospho-L-histidine.</text>
        <dbReference type="EC" id="2.7.13.3"/>
    </reaction>
</comment>
<evidence type="ECO:0000313" key="17">
    <source>
        <dbReference type="EMBL" id="KJU81870.1"/>
    </source>
</evidence>
<evidence type="ECO:0000256" key="9">
    <source>
        <dbReference type="ARBA" id="ARBA00022777"/>
    </source>
</evidence>
<gene>
    <name evidence="17" type="ORF">MBAV_005935</name>
</gene>
<evidence type="ECO:0000256" key="4">
    <source>
        <dbReference type="ARBA" id="ARBA00022475"/>
    </source>
</evidence>
<protein>
    <recommendedName>
        <fullName evidence="3">histidine kinase</fullName>
        <ecNumber evidence="3">2.7.13.3</ecNumber>
    </recommendedName>
</protein>
<keyword evidence="9 17" id="KW-0418">Kinase</keyword>
<evidence type="ECO:0000256" key="8">
    <source>
        <dbReference type="ARBA" id="ARBA00022741"/>
    </source>
</evidence>
<dbReference type="SMART" id="SM00387">
    <property type="entry name" value="HATPase_c"/>
    <property type="match status" value="1"/>
</dbReference>
<evidence type="ECO:0000259" key="15">
    <source>
        <dbReference type="PROSITE" id="PS50109"/>
    </source>
</evidence>
<dbReference type="EC" id="2.7.13.3" evidence="3"/>
<accession>A0A0F3GIW3</accession>
<dbReference type="PROSITE" id="PS50109">
    <property type="entry name" value="HIS_KIN"/>
    <property type="match status" value="1"/>
</dbReference>
<dbReference type="InterPro" id="IPR004358">
    <property type="entry name" value="Sig_transdc_His_kin-like_C"/>
</dbReference>
<keyword evidence="5" id="KW-0597">Phosphoprotein</keyword>
<dbReference type="InterPro" id="IPR003661">
    <property type="entry name" value="HisK_dim/P_dom"/>
</dbReference>
<feature type="transmembrane region" description="Helical" evidence="14">
    <location>
        <begin position="12"/>
        <end position="31"/>
    </location>
</feature>
<evidence type="ECO:0000256" key="2">
    <source>
        <dbReference type="ARBA" id="ARBA00004651"/>
    </source>
</evidence>
<proteinExistence type="predicted"/>
<dbReference type="PRINTS" id="PR00344">
    <property type="entry name" value="BCTRLSENSOR"/>
</dbReference>
<dbReference type="CDD" id="cd00082">
    <property type="entry name" value="HisKA"/>
    <property type="match status" value="1"/>
</dbReference>
<keyword evidence="18" id="KW-1185">Reference proteome</keyword>
<dbReference type="PROSITE" id="PS50885">
    <property type="entry name" value="HAMP"/>
    <property type="match status" value="1"/>
</dbReference>
<keyword evidence="12" id="KW-0902">Two-component regulatory system</keyword>
<keyword evidence="8" id="KW-0547">Nucleotide-binding</keyword>
<dbReference type="GO" id="GO:0005886">
    <property type="term" value="C:plasma membrane"/>
    <property type="evidence" value="ECO:0007669"/>
    <property type="project" value="UniProtKB-SubCell"/>
</dbReference>
<keyword evidence="13 14" id="KW-0472">Membrane</keyword>
<dbReference type="Pfam" id="PF00672">
    <property type="entry name" value="HAMP"/>
    <property type="match status" value="1"/>
</dbReference>
<feature type="domain" description="Histidine kinase" evidence="15">
    <location>
        <begin position="251"/>
        <end position="466"/>
    </location>
</feature>
<dbReference type="InterPro" id="IPR036890">
    <property type="entry name" value="HATPase_C_sf"/>
</dbReference>
<dbReference type="SUPFAM" id="SSF55874">
    <property type="entry name" value="ATPase domain of HSP90 chaperone/DNA topoisomerase II/histidine kinase"/>
    <property type="match status" value="1"/>
</dbReference>
<dbReference type="PANTHER" id="PTHR45528:SF1">
    <property type="entry name" value="SENSOR HISTIDINE KINASE CPXA"/>
    <property type="match status" value="1"/>
</dbReference>
<dbReference type="GO" id="GO:0005524">
    <property type="term" value="F:ATP binding"/>
    <property type="evidence" value="ECO:0007669"/>
    <property type="project" value="UniProtKB-KW"/>
</dbReference>
<comment type="caution">
    <text evidence="17">The sequence shown here is derived from an EMBL/GenBank/DDBJ whole genome shotgun (WGS) entry which is preliminary data.</text>
</comment>
<dbReference type="SMART" id="SM00388">
    <property type="entry name" value="HisKA"/>
    <property type="match status" value="1"/>
</dbReference>
<keyword evidence="4" id="KW-1003">Cell membrane</keyword>
<comment type="subcellular location">
    <subcellularLocation>
        <location evidence="2">Cell membrane</location>
        <topology evidence="2">Multi-pass membrane protein</topology>
    </subcellularLocation>
</comment>
<sequence>MNIVRSIKGRLFLWLLCFTSGLIIAISAFLYHQAREIILQSIDETLHSKLQIIIGLLHEEHGTIELELSEVITGEYSIPRSGHYYEVIMGGNTLAASPSLVGYNFDLTSTTIERHDKRRNNIVYMSAGPGGEPIRVLQHDMVFLKDDFRVFIAEDISSQLTMIRTFRNILFAVIPAGIAFICVTGILIARASLMPINDFSSKLSKITHKTLSRRLDTDKEVVELAGLAGSFNAMLDRLQCVFESEKRLISDASHGLKTPIAVIKVHCEVLCQRRRSAQEYEEALETIKAIADGMERLVRNLLSLARLDSGILSVADFKPLRLNDCIESAIQIAMPTAKDKNIDIQNFMTTEVSIMADRDRLTEALLNLITNAILYNKHNGLVELSCIVQDGLAKLFIKDTGIGIKNSDLQDIFKRFYRCNNHTDADGNGLGLSIAELIIKAHGGHIGVDSELNRGSCFTVVLPVPQAFVSFT</sequence>
<dbReference type="Proteomes" id="UP000033423">
    <property type="component" value="Unassembled WGS sequence"/>
</dbReference>
<evidence type="ECO:0000313" key="18">
    <source>
        <dbReference type="Proteomes" id="UP000033423"/>
    </source>
</evidence>
<evidence type="ECO:0000256" key="5">
    <source>
        <dbReference type="ARBA" id="ARBA00022553"/>
    </source>
</evidence>
<evidence type="ECO:0000256" key="13">
    <source>
        <dbReference type="ARBA" id="ARBA00023136"/>
    </source>
</evidence>
<evidence type="ECO:0000256" key="14">
    <source>
        <dbReference type="SAM" id="Phobius"/>
    </source>
</evidence>
<evidence type="ECO:0000256" key="6">
    <source>
        <dbReference type="ARBA" id="ARBA00022679"/>
    </source>
</evidence>
<dbReference type="AlphaFoldDB" id="A0A0F3GIW3"/>